<feature type="domain" description="TfoX C-terminal" evidence="2">
    <location>
        <begin position="117"/>
        <end position="195"/>
    </location>
</feature>
<dbReference type="SUPFAM" id="SSF159894">
    <property type="entry name" value="YgaC/TfoX-N like"/>
    <property type="match status" value="1"/>
</dbReference>
<evidence type="ECO:0000313" key="6">
    <source>
        <dbReference type="Proteomes" id="UP001167864"/>
    </source>
</evidence>
<dbReference type="EMBL" id="CPYD01000001">
    <property type="protein sequence ID" value="CND88678.1"/>
    <property type="molecule type" value="Genomic_DNA"/>
</dbReference>
<dbReference type="Gene3D" id="3.30.1460.30">
    <property type="entry name" value="YgaC/TfoX-N like chaperone"/>
    <property type="match status" value="1"/>
</dbReference>
<evidence type="ECO:0000313" key="3">
    <source>
        <dbReference type="EMBL" id="CND88678.1"/>
    </source>
</evidence>
<dbReference type="AlphaFoldDB" id="A0AAW7K5G0"/>
<evidence type="ECO:0000313" key="4">
    <source>
        <dbReference type="EMBL" id="MDN0085996.1"/>
    </source>
</evidence>
<comment type="caution">
    <text evidence="4">The sequence shown here is derived from an EMBL/GenBank/DDBJ whole genome shotgun (WGS) entry which is preliminary data.</text>
</comment>
<dbReference type="Pfam" id="PF04994">
    <property type="entry name" value="TfoX_C"/>
    <property type="match status" value="1"/>
</dbReference>
<evidence type="ECO:0000313" key="5">
    <source>
        <dbReference type="Proteomes" id="UP000040578"/>
    </source>
</evidence>
<protein>
    <submittedName>
        <fullName evidence="3">CRP-S promoter co-activator</fullName>
    </submittedName>
    <submittedName>
        <fullName evidence="4">TfoX/Sxy family DNA transformation protein</fullName>
    </submittedName>
</protein>
<sequence>MKHLSEKRIAQAQERFAFLGPITFRSQFGGYGLLANGIMFALVSEGEMYLRANERTEYTFKTYGMRCLVYSKRGIPVTLRYYWITPELWQDESNLSPFAQLAYQGAEEDVVTRSRETNRLKDLPNVSIALERLLWKVGIKNADELRNEGAKRTYLRLRALRESLGINVLLSLAGAITGNHHAVLPRRIRNELMEWFDDVGMPVSACYKN</sequence>
<evidence type="ECO:0000259" key="2">
    <source>
        <dbReference type="Pfam" id="PF04994"/>
    </source>
</evidence>
<reference evidence="4" key="2">
    <citation type="submission" date="2023-06" db="EMBL/GenBank/DDBJ databases">
        <authorList>
            <person name="Polev D.E."/>
            <person name="Saitova A.T."/>
            <person name="Bogumilchik E.A."/>
            <person name="Kokorina G.I."/>
            <person name="Voskresenskaia E.A."/>
        </authorList>
    </citation>
    <scope>NUCLEOTIDE SEQUENCE</scope>
    <source>
        <strain evidence="4">2145 StPb PI</strain>
    </source>
</reference>
<dbReference type="InterPro" id="IPR007076">
    <property type="entry name" value="TfoX_N"/>
</dbReference>
<keyword evidence="5" id="KW-1185">Reference proteome</keyword>
<gene>
    <name evidence="3" type="primary">sxy</name>
    <name evidence="3" type="ORF">ERS137967_00202</name>
    <name evidence="4" type="ORF">QVN42_01060</name>
</gene>
<organism evidence="4 6">
    <name type="scientific">Yersinia nurmii</name>
    <dbReference type="NCBI Taxonomy" id="685706"/>
    <lineage>
        <taxon>Bacteria</taxon>
        <taxon>Pseudomonadati</taxon>
        <taxon>Pseudomonadota</taxon>
        <taxon>Gammaproteobacteria</taxon>
        <taxon>Enterobacterales</taxon>
        <taxon>Yersiniaceae</taxon>
        <taxon>Yersinia</taxon>
    </lineage>
</organism>
<dbReference type="Pfam" id="PF04993">
    <property type="entry name" value="TfoX_N"/>
    <property type="match status" value="1"/>
</dbReference>
<dbReference type="PIRSF" id="PIRSF028788">
    <property type="entry name" value="TfoX_Sxy"/>
    <property type="match status" value="1"/>
</dbReference>
<dbReference type="InterPro" id="IPR007077">
    <property type="entry name" value="TfoX_C"/>
</dbReference>
<dbReference type="PANTHER" id="PTHR36121:SF1">
    <property type="entry name" value="PROTEIN SXY"/>
    <property type="match status" value="1"/>
</dbReference>
<name>A0AAW7K5G0_9GAMM</name>
<reference evidence="3 5" key="1">
    <citation type="submission" date="2015-03" db="EMBL/GenBank/DDBJ databases">
        <authorList>
            <consortium name="Pathogen Informatics"/>
            <person name="Murphy D."/>
        </authorList>
    </citation>
    <scope>NUCLEOTIDE SEQUENCE [LARGE SCALE GENOMIC DNA]</scope>
    <source>
        <strain evidence="3">Type strain: CIP110231</strain>
        <strain evidence="5">type strain: CIP110231</strain>
    </source>
</reference>
<dbReference type="RefSeq" id="WP_049596473.1">
    <property type="nucleotide sequence ID" value="NZ_CPYD01000001.1"/>
</dbReference>
<dbReference type="Proteomes" id="UP001167864">
    <property type="component" value="Unassembled WGS sequence"/>
</dbReference>
<dbReference type="Proteomes" id="UP000040578">
    <property type="component" value="Unassembled WGS sequence"/>
</dbReference>
<dbReference type="Gene3D" id="1.10.150.20">
    <property type="entry name" value="5' to 3' exonuclease, C-terminal subdomain"/>
    <property type="match status" value="1"/>
</dbReference>
<evidence type="ECO:0000259" key="1">
    <source>
        <dbReference type="Pfam" id="PF04993"/>
    </source>
</evidence>
<dbReference type="GO" id="GO:0030420">
    <property type="term" value="P:establishment of competence for transformation"/>
    <property type="evidence" value="ECO:0007669"/>
    <property type="project" value="InterPro"/>
</dbReference>
<proteinExistence type="predicted"/>
<dbReference type="InterPro" id="IPR026256">
    <property type="entry name" value="TfoX-like_gammaprotbact"/>
</dbReference>
<feature type="domain" description="TfoX N-terminal" evidence="1">
    <location>
        <begin position="14"/>
        <end position="105"/>
    </location>
</feature>
<dbReference type="InterPro" id="IPR047525">
    <property type="entry name" value="TfoX-like"/>
</dbReference>
<accession>A0AAW7K5G0</accession>
<dbReference type="EMBL" id="JAUEHU010000001">
    <property type="protein sequence ID" value="MDN0085996.1"/>
    <property type="molecule type" value="Genomic_DNA"/>
</dbReference>
<dbReference type="PANTHER" id="PTHR36121">
    <property type="entry name" value="PROTEIN SXY"/>
    <property type="match status" value="1"/>
</dbReference>